<gene>
    <name evidence="2" type="ORF">Tsedi_00277</name>
</gene>
<feature type="transmembrane region" description="Helical" evidence="1">
    <location>
        <begin position="6"/>
        <end position="23"/>
    </location>
</feature>
<keyword evidence="3" id="KW-1185">Reference proteome</keyword>
<dbReference type="AlphaFoldDB" id="A0A554WV32"/>
<reference evidence="2 3" key="1">
    <citation type="submission" date="2019-07" db="EMBL/GenBank/DDBJ databases">
        <title>Tepidimonas sediminis YIM 72259 draft genome.</title>
        <authorList>
            <person name="Da Costa M.S."/>
            <person name="Froufe H.J.C."/>
            <person name="Egas C."/>
            <person name="Albuquerque L."/>
        </authorList>
    </citation>
    <scope>NUCLEOTIDE SEQUENCE [LARGE SCALE GENOMIC DNA]</scope>
    <source>
        <strain evidence="2 3">YIM 72259</strain>
    </source>
</reference>
<protein>
    <submittedName>
        <fullName evidence="2">Uncharacterized protein</fullName>
    </submittedName>
</protein>
<keyword evidence="1" id="KW-0812">Transmembrane</keyword>
<keyword evidence="1" id="KW-0472">Membrane</keyword>
<keyword evidence="1" id="KW-1133">Transmembrane helix</keyword>
<organism evidence="2 3">
    <name type="scientific">Tepidimonas sediminis</name>
    <dbReference type="NCBI Taxonomy" id="2588941"/>
    <lineage>
        <taxon>Bacteria</taxon>
        <taxon>Pseudomonadati</taxon>
        <taxon>Pseudomonadota</taxon>
        <taxon>Betaproteobacteria</taxon>
        <taxon>Burkholderiales</taxon>
        <taxon>Tepidimonas</taxon>
    </lineage>
</organism>
<evidence type="ECO:0000256" key="1">
    <source>
        <dbReference type="SAM" id="Phobius"/>
    </source>
</evidence>
<sequence>MTLRHGQAVALMVLAALLLYLGWTHRKETRP</sequence>
<dbReference type="Proteomes" id="UP000320225">
    <property type="component" value="Unassembled WGS sequence"/>
</dbReference>
<proteinExistence type="predicted"/>
<evidence type="ECO:0000313" key="3">
    <source>
        <dbReference type="Proteomes" id="UP000320225"/>
    </source>
</evidence>
<evidence type="ECO:0000313" key="2">
    <source>
        <dbReference type="EMBL" id="TSE27440.1"/>
    </source>
</evidence>
<dbReference type="EMBL" id="VJND01000001">
    <property type="protein sequence ID" value="TSE27440.1"/>
    <property type="molecule type" value="Genomic_DNA"/>
</dbReference>
<comment type="caution">
    <text evidence="2">The sequence shown here is derived from an EMBL/GenBank/DDBJ whole genome shotgun (WGS) entry which is preliminary data.</text>
</comment>
<accession>A0A554WV32</accession>
<name>A0A554WV32_9BURK</name>